<dbReference type="GeneTree" id="ENSGT00940000157200"/>
<keyword evidence="4 5" id="KW-0413">Isomerase</keyword>
<reference evidence="8" key="1">
    <citation type="submission" date="2025-05" db="UniProtKB">
        <authorList>
            <consortium name="Ensembl"/>
        </authorList>
    </citation>
    <scope>IDENTIFICATION</scope>
</reference>
<keyword evidence="9" id="KW-1185">Reference proteome</keyword>
<evidence type="ECO:0000313" key="9">
    <source>
        <dbReference type="Proteomes" id="UP000261360"/>
    </source>
</evidence>
<keyword evidence="3 5" id="KW-0697">Rotamase</keyword>
<proteinExistence type="predicted"/>
<dbReference type="FunFam" id="3.10.50.40:FF:000006">
    <property type="entry name" value="Peptidyl-prolyl cis-trans isomerase"/>
    <property type="match status" value="1"/>
</dbReference>
<dbReference type="AlphaFoldDB" id="A0A3B4WF50"/>
<organism evidence="8 9">
    <name type="scientific">Seriola lalandi dorsalis</name>
    <dbReference type="NCBI Taxonomy" id="1841481"/>
    <lineage>
        <taxon>Eukaryota</taxon>
        <taxon>Metazoa</taxon>
        <taxon>Chordata</taxon>
        <taxon>Craniata</taxon>
        <taxon>Vertebrata</taxon>
        <taxon>Euteleostomi</taxon>
        <taxon>Actinopterygii</taxon>
        <taxon>Neopterygii</taxon>
        <taxon>Teleostei</taxon>
        <taxon>Neoteleostei</taxon>
        <taxon>Acanthomorphata</taxon>
        <taxon>Carangaria</taxon>
        <taxon>Carangiformes</taxon>
        <taxon>Carangidae</taxon>
        <taxon>Seriola</taxon>
    </lineage>
</organism>
<dbReference type="PROSITE" id="PS50059">
    <property type="entry name" value="FKBP_PPIASE"/>
    <property type="match status" value="1"/>
</dbReference>
<dbReference type="Ensembl" id="ENSSLDT00000002609.1">
    <property type="protein sequence ID" value="ENSSLDP00000002507.1"/>
    <property type="gene ID" value="ENSSLDG00000001753.1"/>
</dbReference>
<evidence type="ECO:0000256" key="1">
    <source>
        <dbReference type="ARBA" id="ARBA00000971"/>
    </source>
</evidence>
<dbReference type="InterPro" id="IPR001179">
    <property type="entry name" value="PPIase_FKBP_dom"/>
</dbReference>
<feature type="domain" description="PPIase FKBP-type" evidence="7">
    <location>
        <begin position="33"/>
        <end position="121"/>
    </location>
</feature>
<dbReference type="Gene3D" id="3.10.50.40">
    <property type="match status" value="1"/>
</dbReference>
<dbReference type="GO" id="GO:0003755">
    <property type="term" value="F:peptidyl-prolyl cis-trans isomerase activity"/>
    <property type="evidence" value="ECO:0007669"/>
    <property type="project" value="UniProtKB-KW"/>
</dbReference>
<feature type="region of interest" description="Disordered" evidence="6">
    <location>
        <begin position="1"/>
        <end position="30"/>
    </location>
</feature>
<evidence type="ECO:0000256" key="6">
    <source>
        <dbReference type="SAM" id="MobiDB-lite"/>
    </source>
</evidence>
<dbReference type="Proteomes" id="UP000261360">
    <property type="component" value="Unplaced"/>
</dbReference>
<evidence type="ECO:0000313" key="8">
    <source>
        <dbReference type="Ensembl" id="ENSSLDP00000003074.1"/>
    </source>
</evidence>
<name>A0A3B4WF50_SERLL</name>
<dbReference type="PANTHER" id="PTHR10516">
    <property type="entry name" value="PEPTIDYL-PROLYL CIS-TRANS ISOMERASE"/>
    <property type="match status" value="1"/>
</dbReference>
<dbReference type="GO" id="GO:0005737">
    <property type="term" value="C:cytoplasm"/>
    <property type="evidence" value="ECO:0007669"/>
    <property type="project" value="TreeGrafter"/>
</dbReference>
<evidence type="ECO:0000256" key="2">
    <source>
        <dbReference type="ARBA" id="ARBA00013194"/>
    </source>
</evidence>
<sequence>MTAEEQTSEGQHTIPMEGEDITPKKDGELPMTGDKVFVHYVGTLLDGTHFDSSRDRGEKFSFELGKGQVIKAWDIGVATMKVGELCQLICKPEYAYGSAGSPPKIPPNATLVFEVSLRDFRMEE</sequence>
<dbReference type="Pfam" id="PF00254">
    <property type="entry name" value="FKBP_C"/>
    <property type="match status" value="1"/>
</dbReference>
<comment type="catalytic activity">
    <reaction evidence="1 5">
        <text>[protein]-peptidylproline (omega=180) = [protein]-peptidylproline (omega=0)</text>
        <dbReference type="Rhea" id="RHEA:16237"/>
        <dbReference type="Rhea" id="RHEA-COMP:10747"/>
        <dbReference type="Rhea" id="RHEA-COMP:10748"/>
        <dbReference type="ChEBI" id="CHEBI:83833"/>
        <dbReference type="ChEBI" id="CHEBI:83834"/>
        <dbReference type="EC" id="5.2.1.8"/>
    </reaction>
</comment>
<evidence type="ECO:0000256" key="4">
    <source>
        <dbReference type="ARBA" id="ARBA00023235"/>
    </source>
</evidence>
<protein>
    <recommendedName>
        <fullName evidence="2 5">peptidylprolyl isomerase</fullName>
        <ecNumber evidence="2 5">5.2.1.8</ecNumber>
    </recommendedName>
</protein>
<dbReference type="Ensembl" id="ENSSLDT00000003185.1">
    <property type="protein sequence ID" value="ENSSLDP00000003074.1"/>
    <property type="gene ID" value="ENSSLDG00000002160.1"/>
</dbReference>
<dbReference type="InterPro" id="IPR050689">
    <property type="entry name" value="FKBP-type_PPIase"/>
</dbReference>
<dbReference type="EC" id="5.2.1.8" evidence="2 5"/>
<dbReference type="PANTHER" id="PTHR10516:SF25">
    <property type="entry name" value="PEPTIDYL-PROLYL CIS-TRANS ISOMERASE FKBP4"/>
    <property type="match status" value="1"/>
</dbReference>
<dbReference type="SUPFAM" id="SSF54534">
    <property type="entry name" value="FKBP-like"/>
    <property type="match status" value="1"/>
</dbReference>
<accession>A0A3B4WF50</accession>
<evidence type="ECO:0000259" key="7">
    <source>
        <dbReference type="PROSITE" id="PS50059"/>
    </source>
</evidence>
<evidence type="ECO:0000256" key="3">
    <source>
        <dbReference type="ARBA" id="ARBA00023110"/>
    </source>
</evidence>
<evidence type="ECO:0000256" key="5">
    <source>
        <dbReference type="PROSITE-ProRule" id="PRU00277"/>
    </source>
</evidence>
<feature type="compositionally biased region" description="Polar residues" evidence="6">
    <location>
        <begin position="1"/>
        <end position="11"/>
    </location>
</feature>
<dbReference type="InterPro" id="IPR046357">
    <property type="entry name" value="PPIase_dom_sf"/>
</dbReference>
<dbReference type="STRING" id="1841481.ENSSLDP00000002507"/>